<gene>
    <name evidence="1" type="ORF">GQF01_00740</name>
</gene>
<proteinExistence type="predicted"/>
<comment type="caution">
    <text evidence="1">The sequence shown here is derived from an EMBL/GenBank/DDBJ whole genome shotgun (WGS) entry which is preliminary data.</text>
</comment>
<evidence type="ECO:0000313" key="1">
    <source>
        <dbReference type="EMBL" id="MZQ80681.1"/>
    </source>
</evidence>
<protein>
    <submittedName>
        <fullName evidence="1">Uncharacterized protein</fullName>
    </submittedName>
</protein>
<evidence type="ECO:0000313" key="2">
    <source>
        <dbReference type="Proteomes" id="UP000481087"/>
    </source>
</evidence>
<sequence length="61" mass="6793">MTDSAKDSHLEQIKISIPLDPTLEYLVRIESEGGGHIQISSVLDFLENSGYSVPHRVKNLN</sequence>
<reference evidence="1 2" key="1">
    <citation type="submission" date="2019-12" db="EMBL/GenBank/DDBJ databases">
        <title>Paenibacillus sp. nov. sp. isolated from soil.</title>
        <authorList>
            <person name="Kim J."/>
            <person name="Jeong S.E."/>
            <person name="Jung H.S."/>
            <person name="Jeon C.O."/>
        </authorList>
    </citation>
    <scope>NUCLEOTIDE SEQUENCE [LARGE SCALE GENOMIC DNA]</scope>
    <source>
        <strain evidence="1 2">5J-6</strain>
    </source>
</reference>
<dbReference type="Proteomes" id="UP000481087">
    <property type="component" value="Unassembled WGS sequence"/>
</dbReference>
<organism evidence="1 2">
    <name type="scientific">Paenibacillus silvestris</name>
    <dbReference type="NCBI Taxonomy" id="2606219"/>
    <lineage>
        <taxon>Bacteria</taxon>
        <taxon>Bacillati</taxon>
        <taxon>Bacillota</taxon>
        <taxon>Bacilli</taxon>
        <taxon>Bacillales</taxon>
        <taxon>Paenibacillaceae</taxon>
        <taxon>Paenibacillus</taxon>
    </lineage>
</organism>
<dbReference type="EMBL" id="WTUZ01000002">
    <property type="protein sequence ID" value="MZQ80681.1"/>
    <property type="molecule type" value="Genomic_DNA"/>
</dbReference>
<name>A0A6L8UT85_9BACL</name>
<dbReference type="AlphaFoldDB" id="A0A6L8UT85"/>
<accession>A0A6L8UT85</accession>
<dbReference type="RefSeq" id="WP_161404818.1">
    <property type="nucleotide sequence ID" value="NZ_WTUZ01000002.1"/>
</dbReference>
<keyword evidence="2" id="KW-1185">Reference proteome</keyword>